<comment type="caution">
    <text evidence="2">The sequence shown here is derived from an EMBL/GenBank/DDBJ whole genome shotgun (WGS) entry which is preliminary data.</text>
</comment>
<accession>A0ABT9RG16</accession>
<dbReference type="Proteomes" id="UP001230426">
    <property type="component" value="Unassembled WGS sequence"/>
</dbReference>
<gene>
    <name evidence="2" type="ORF">J2S55_006571</name>
</gene>
<evidence type="ECO:0000313" key="3">
    <source>
        <dbReference type="Proteomes" id="UP001230426"/>
    </source>
</evidence>
<feature type="region of interest" description="Disordered" evidence="1">
    <location>
        <begin position="1"/>
        <end position="63"/>
    </location>
</feature>
<protein>
    <submittedName>
        <fullName evidence="2">Uncharacterized protein</fullName>
    </submittedName>
</protein>
<proteinExistence type="predicted"/>
<dbReference type="EMBL" id="JAUSRB010000002">
    <property type="protein sequence ID" value="MDP9867305.1"/>
    <property type="molecule type" value="Genomic_DNA"/>
</dbReference>
<name>A0ABT9RG16_9ACTN</name>
<evidence type="ECO:0000313" key="2">
    <source>
        <dbReference type="EMBL" id="MDP9867305.1"/>
    </source>
</evidence>
<dbReference type="RefSeq" id="WP_306868781.1">
    <property type="nucleotide sequence ID" value="NZ_JAUSRB010000002.1"/>
</dbReference>
<sequence>MPASGESDMSASGETGLSRMPGQVVGGPRARHGGRGRTAAGRPGFITAEADSPLAPGRTARAR</sequence>
<keyword evidence="3" id="KW-1185">Reference proteome</keyword>
<evidence type="ECO:0000256" key="1">
    <source>
        <dbReference type="SAM" id="MobiDB-lite"/>
    </source>
</evidence>
<reference evidence="2 3" key="1">
    <citation type="submission" date="2023-07" db="EMBL/GenBank/DDBJ databases">
        <title>Sequencing the genomes of 1000 actinobacteria strains.</title>
        <authorList>
            <person name="Klenk H.-P."/>
        </authorList>
    </citation>
    <scope>NUCLEOTIDE SEQUENCE [LARGE SCALE GENOMIC DNA]</scope>
    <source>
        <strain evidence="2 3">DSM 44109</strain>
    </source>
</reference>
<organism evidence="2 3">
    <name type="scientific">Streptosporangium brasiliense</name>
    <dbReference type="NCBI Taxonomy" id="47480"/>
    <lineage>
        <taxon>Bacteria</taxon>
        <taxon>Bacillati</taxon>
        <taxon>Actinomycetota</taxon>
        <taxon>Actinomycetes</taxon>
        <taxon>Streptosporangiales</taxon>
        <taxon>Streptosporangiaceae</taxon>
        <taxon>Streptosporangium</taxon>
    </lineage>
</organism>